<evidence type="ECO:0000256" key="12">
    <source>
        <dbReference type="HAMAP-Rule" id="MF_01261"/>
    </source>
</evidence>
<feature type="binding site" evidence="12">
    <location>
        <position position="140"/>
    </location>
    <ligand>
        <name>CTP</name>
        <dbReference type="ChEBI" id="CHEBI:37563"/>
    </ligand>
</feature>
<comment type="domain">
    <text evidence="12">Comprises two domains: an N-terminal domain containing the nucleotidyltransferase activity and a C-terminal HD domain associated with both phosphodiesterase and phosphatase activities.</text>
</comment>
<dbReference type="InterPro" id="IPR012006">
    <property type="entry name" value="CCA_bact"/>
</dbReference>
<evidence type="ECO:0000256" key="7">
    <source>
        <dbReference type="ARBA" id="ARBA00022800"/>
    </source>
</evidence>
<keyword evidence="4 12" id="KW-0548">Nucleotidyltransferase</keyword>
<dbReference type="HAMAP" id="MF_01262">
    <property type="entry name" value="CCA_bact_type2"/>
    <property type="match status" value="1"/>
</dbReference>
<dbReference type="Pfam" id="PF01743">
    <property type="entry name" value="PolyA_pol"/>
    <property type="match status" value="1"/>
</dbReference>
<feature type="binding site" evidence="12">
    <location>
        <position position="11"/>
    </location>
    <ligand>
        <name>ATP</name>
        <dbReference type="ChEBI" id="CHEBI:30616"/>
    </ligand>
</feature>
<dbReference type="EC" id="2.7.7.72" evidence="12"/>
<keyword evidence="3 12" id="KW-0819">tRNA processing</keyword>
<keyword evidence="1 12" id="KW-0533">Nickel</keyword>
<comment type="miscellaneous">
    <text evidence="12">A single active site specifically recognizes both ATP and CTP and is responsible for their addition.</text>
</comment>
<feature type="binding site" evidence="12">
    <location>
        <position position="23"/>
    </location>
    <ligand>
        <name>Mg(2+)</name>
        <dbReference type="ChEBI" id="CHEBI:18420"/>
    </ligand>
</feature>
<dbReference type="Proteomes" id="UP001366060">
    <property type="component" value="Unassembled WGS sequence"/>
</dbReference>
<keyword evidence="5 12" id="KW-0479">Metal-binding</keyword>
<feature type="binding site" evidence="12">
    <location>
        <position position="137"/>
    </location>
    <ligand>
        <name>CTP</name>
        <dbReference type="ChEBI" id="CHEBI:37563"/>
    </ligand>
</feature>
<dbReference type="HAMAP" id="MF_01261">
    <property type="entry name" value="CCA_bact_type1"/>
    <property type="match status" value="1"/>
</dbReference>
<protein>
    <recommendedName>
        <fullName evidence="12">Multifunctional CCA protein</fullName>
    </recommendedName>
    <domain>
        <recommendedName>
            <fullName evidence="12">CCA-adding enzyme</fullName>
            <ecNumber evidence="12">2.7.7.72</ecNumber>
        </recommendedName>
        <alternativeName>
            <fullName evidence="12">CCA tRNA nucleotidyltransferase</fullName>
        </alternativeName>
        <alternativeName>
            <fullName evidence="12">tRNA CCA-pyrophosphorylase</fullName>
        </alternativeName>
        <alternativeName>
            <fullName evidence="12">tRNA adenylyl-/cytidylyl-transferase</fullName>
        </alternativeName>
        <alternativeName>
            <fullName evidence="12">tRNA nucleotidyltransferase</fullName>
        </alternativeName>
        <alternativeName>
            <fullName evidence="12">tRNA-NT</fullName>
        </alternativeName>
    </domain>
    <domain>
        <recommendedName>
            <fullName evidence="12">2'-nucleotidase</fullName>
            <ecNumber evidence="12">3.1.3.-</ecNumber>
        </recommendedName>
    </domain>
    <domain>
        <recommendedName>
            <fullName evidence="12">2',3'-cyclic phosphodiesterase</fullName>
            <ecNumber evidence="12">3.1.4.-</ecNumber>
        </recommendedName>
    </domain>
    <domain>
        <recommendedName>
            <fullName evidence="12">Phosphatase</fullName>
        </recommendedName>
    </domain>
</protein>
<feature type="binding site" evidence="12">
    <location>
        <position position="137"/>
    </location>
    <ligand>
        <name>ATP</name>
        <dbReference type="ChEBI" id="CHEBI:30616"/>
    </ligand>
</feature>
<evidence type="ECO:0000256" key="4">
    <source>
        <dbReference type="ARBA" id="ARBA00022695"/>
    </source>
</evidence>
<keyword evidence="2 12" id="KW-0808">Transferase</keyword>
<dbReference type="RefSeq" id="WP_341626402.1">
    <property type="nucleotide sequence ID" value="NZ_JBAKBA010000001.1"/>
</dbReference>
<keyword evidence="8 12" id="KW-0378">Hydrolase</keyword>
<comment type="catalytic activity">
    <reaction evidence="12">
        <text>a tRNA precursor + 2 CTP + ATP = a tRNA with a 3' CCA end + 3 diphosphate</text>
        <dbReference type="Rhea" id="RHEA:14433"/>
        <dbReference type="Rhea" id="RHEA-COMP:10465"/>
        <dbReference type="Rhea" id="RHEA-COMP:10468"/>
        <dbReference type="ChEBI" id="CHEBI:30616"/>
        <dbReference type="ChEBI" id="CHEBI:33019"/>
        <dbReference type="ChEBI" id="CHEBI:37563"/>
        <dbReference type="ChEBI" id="CHEBI:74896"/>
        <dbReference type="ChEBI" id="CHEBI:83071"/>
        <dbReference type="EC" id="2.7.7.72"/>
    </reaction>
</comment>
<dbReference type="EC" id="3.1.3.-" evidence="12"/>
<keyword evidence="7 12" id="KW-0692">RNA repair</keyword>
<dbReference type="SUPFAM" id="SSF81301">
    <property type="entry name" value="Nucleotidyltransferase"/>
    <property type="match status" value="1"/>
</dbReference>
<keyword evidence="11 12" id="KW-0694">RNA-binding</keyword>
<keyword evidence="15" id="KW-1185">Reference proteome</keyword>
<comment type="caution">
    <text evidence="14">The sequence shown here is derived from an EMBL/GenBank/DDBJ whole genome shotgun (WGS) entry which is preliminary data.</text>
</comment>
<evidence type="ECO:0000259" key="13">
    <source>
        <dbReference type="PROSITE" id="PS51831"/>
    </source>
</evidence>
<keyword evidence="10 12" id="KW-0460">Magnesium</keyword>
<feature type="binding site" evidence="12">
    <location>
        <position position="8"/>
    </location>
    <ligand>
        <name>ATP</name>
        <dbReference type="ChEBI" id="CHEBI:30616"/>
    </ligand>
</feature>
<comment type="function">
    <text evidence="12">Catalyzes the addition and repair of the essential 3'-terminal CCA sequence in tRNAs without using a nucleic acid template. Adds these three nucleotides in the order of C, C, and A to the tRNA nucleotide-73, using CTP and ATP as substrates and producing inorganic pyrophosphate. tRNA 3'-terminal CCA addition is required both for tRNA processing and repair. Also involved in tRNA surveillance by mediating tandem CCA addition to generate a CCACCA at the 3' terminus of unstable tRNAs. While stable tRNAs receive only 3'-terminal CCA, unstable tRNAs are marked with CCACCA and rapidly degraded.</text>
</comment>
<feature type="binding site" evidence="12">
    <location>
        <position position="8"/>
    </location>
    <ligand>
        <name>CTP</name>
        <dbReference type="ChEBI" id="CHEBI:37563"/>
    </ligand>
</feature>
<keyword evidence="9 12" id="KW-0067">ATP-binding</keyword>
<evidence type="ECO:0000313" key="15">
    <source>
        <dbReference type="Proteomes" id="UP001366060"/>
    </source>
</evidence>
<evidence type="ECO:0000256" key="11">
    <source>
        <dbReference type="ARBA" id="ARBA00022884"/>
    </source>
</evidence>
<feature type="binding site" evidence="12">
    <location>
        <position position="11"/>
    </location>
    <ligand>
        <name>CTP</name>
        <dbReference type="ChEBI" id="CHEBI:37563"/>
    </ligand>
</feature>
<dbReference type="EMBL" id="JBAKBA010000001">
    <property type="protein sequence ID" value="MEL0657627.1"/>
    <property type="molecule type" value="Genomic_DNA"/>
</dbReference>
<evidence type="ECO:0000256" key="2">
    <source>
        <dbReference type="ARBA" id="ARBA00022679"/>
    </source>
</evidence>
<dbReference type="PANTHER" id="PTHR47545">
    <property type="entry name" value="MULTIFUNCTIONAL CCA PROTEIN"/>
    <property type="match status" value="1"/>
</dbReference>
<dbReference type="NCBIfam" id="NF008137">
    <property type="entry name" value="PRK10885.1"/>
    <property type="match status" value="1"/>
</dbReference>
<dbReference type="InterPro" id="IPR006674">
    <property type="entry name" value="HD_domain"/>
</dbReference>
<dbReference type="CDD" id="cd00077">
    <property type="entry name" value="HDc"/>
    <property type="match status" value="1"/>
</dbReference>
<evidence type="ECO:0000256" key="5">
    <source>
        <dbReference type="ARBA" id="ARBA00022723"/>
    </source>
</evidence>
<dbReference type="SUPFAM" id="SSF81891">
    <property type="entry name" value="Poly A polymerase C-terminal region-like"/>
    <property type="match status" value="1"/>
</dbReference>
<accession>A0ABU9H6X0</accession>
<feature type="domain" description="HD" evidence="13">
    <location>
        <begin position="228"/>
        <end position="329"/>
    </location>
</feature>
<name>A0ABU9H6X0_9GAMM</name>
<dbReference type="InterPro" id="IPR043519">
    <property type="entry name" value="NT_sf"/>
</dbReference>
<dbReference type="GO" id="GO:0016787">
    <property type="term" value="F:hydrolase activity"/>
    <property type="evidence" value="ECO:0007669"/>
    <property type="project" value="UniProtKB-KW"/>
</dbReference>
<dbReference type="PROSITE" id="PS51831">
    <property type="entry name" value="HD"/>
    <property type="match status" value="1"/>
</dbReference>
<feature type="binding site" evidence="12">
    <location>
        <position position="140"/>
    </location>
    <ligand>
        <name>ATP</name>
        <dbReference type="ChEBI" id="CHEBI:30616"/>
    </ligand>
</feature>
<feature type="binding site" evidence="12">
    <location>
        <position position="91"/>
    </location>
    <ligand>
        <name>ATP</name>
        <dbReference type="ChEBI" id="CHEBI:30616"/>
    </ligand>
</feature>
<evidence type="ECO:0000256" key="3">
    <source>
        <dbReference type="ARBA" id="ARBA00022694"/>
    </source>
</evidence>
<evidence type="ECO:0000256" key="6">
    <source>
        <dbReference type="ARBA" id="ARBA00022741"/>
    </source>
</evidence>
<sequence length="411" mass="46371">MRVFLVGGAVRDQLLGLEVKDHDFVVINSTPEAMLEKGFTQVGKDFPVFLHPNTGEEYALARTERKQGIGYTGFSCYAGQDVSLEDDLARRDLTINAIAQSEDKQLFDPYFGQQDLEKKILRHISPAFSEDPLRVLRVARFAARFAKLGFHIAPETLTLMKVISASGELQSLTPERVWVETEKALQTDSPQVYFQILRDCGALAALFPEVDNLYGVPAPKRWHPEIDTGIHTLMVVEQACLLSDSVAFRFACLVHDLGKAFTPQSEWPSHKGHGFKGLSVIKKFCKRLKVPNEYRDLALLVSEHHTNIHSAFELRASTMVGIMDKCDAWRKPQRFQQMLQCCVADSKGRTGFELLPYPTADYMWQGFQAALKVDIQAIIAQGFQGADIRSKLNEQRIKLVQIFKDAHKRTT</sequence>
<comment type="catalytic activity">
    <reaction evidence="12">
        <text>a tRNA with a 3' CCA end + 2 CTP + ATP = a tRNA with a 3' CCACCA end + 3 diphosphate</text>
        <dbReference type="Rhea" id="RHEA:76235"/>
        <dbReference type="Rhea" id="RHEA-COMP:10468"/>
        <dbReference type="Rhea" id="RHEA-COMP:18655"/>
        <dbReference type="ChEBI" id="CHEBI:30616"/>
        <dbReference type="ChEBI" id="CHEBI:33019"/>
        <dbReference type="ChEBI" id="CHEBI:37563"/>
        <dbReference type="ChEBI" id="CHEBI:83071"/>
        <dbReference type="ChEBI" id="CHEBI:195187"/>
    </reaction>
</comment>
<reference evidence="14 15" key="1">
    <citation type="submission" date="2024-02" db="EMBL/GenBank/DDBJ databases">
        <title>Bacteria isolated from the canopy kelp, Nereocystis luetkeana.</title>
        <authorList>
            <person name="Pfister C.A."/>
            <person name="Younker I.T."/>
            <person name="Light S.H."/>
        </authorList>
    </citation>
    <scope>NUCLEOTIDE SEQUENCE [LARGE SCALE GENOMIC DNA]</scope>
    <source>
        <strain evidence="14 15">TI.2.07</strain>
    </source>
</reference>
<dbReference type="PANTHER" id="PTHR47545:SF1">
    <property type="entry name" value="MULTIFUNCTIONAL CCA PROTEIN"/>
    <property type="match status" value="1"/>
</dbReference>
<comment type="cofactor">
    <cofactor evidence="12">
        <name>Mg(2+)</name>
        <dbReference type="ChEBI" id="CHEBI:18420"/>
    </cofactor>
    <text evidence="12">Magnesium is required for nucleotidyltransferase activity.</text>
</comment>
<dbReference type="Gene3D" id="1.10.3090.10">
    <property type="entry name" value="cca-adding enzyme, domain 2"/>
    <property type="match status" value="1"/>
</dbReference>
<dbReference type="PIRSF" id="PIRSF000813">
    <property type="entry name" value="CCA_bact"/>
    <property type="match status" value="1"/>
</dbReference>
<organism evidence="14 15">
    <name type="scientific">Psychromonas arctica</name>
    <dbReference type="NCBI Taxonomy" id="168275"/>
    <lineage>
        <taxon>Bacteria</taxon>
        <taxon>Pseudomonadati</taxon>
        <taxon>Pseudomonadota</taxon>
        <taxon>Gammaproteobacteria</taxon>
        <taxon>Alteromonadales</taxon>
        <taxon>Psychromonadaceae</taxon>
        <taxon>Psychromonas</taxon>
    </lineage>
</organism>
<proteinExistence type="inferred from homology"/>
<evidence type="ECO:0000256" key="8">
    <source>
        <dbReference type="ARBA" id="ARBA00022801"/>
    </source>
</evidence>
<dbReference type="EC" id="3.1.4.-" evidence="12"/>
<evidence type="ECO:0000256" key="10">
    <source>
        <dbReference type="ARBA" id="ARBA00022842"/>
    </source>
</evidence>
<dbReference type="InterPro" id="IPR003607">
    <property type="entry name" value="HD/PDEase_dom"/>
</dbReference>
<comment type="similarity">
    <text evidence="12">Belongs to the tRNA nucleotidyltransferase/poly(A) polymerase family. Bacterial CCA-adding enzyme type 1 subfamily.</text>
</comment>
<dbReference type="InterPro" id="IPR032828">
    <property type="entry name" value="PolyA_RNA-bd"/>
</dbReference>
<gene>
    <name evidence="12" type="primary">cca</name>
    <name evidence="14" type="ORF">V6255_00620</name>
</gene>
<evidence type="ECO:0000313" key="14">
    <source>
        <dbReference type="EMBL" id="MEL0657627.1"/>
    </source>
</evidence>
<feature type="binding site" evidence="12">
    <location>
        <position position="91"/>
    </location>
    <ligand>
        <name>CTP</name>
        <dbReference type="ChEBI" id="CHEBI:37563"/>
    </ligand>
</feature>
<dbReference type="InterPro" id="IPR050124">
    <property type="entry name" value="tRNA_CCA-adding_enzyme"/>
</dbReference>
<dbReference type="Gene3D" id="3.30.460.10">
    <property type="entry name" value="Beta Polymerase, domain 2"/>
    <property type="match status" value="1"/>
</dbReference>
<keyword evidence="12" id="KW-0511">Multifunctional enzyme</keyword>
<dbReference type="Pfam" id="PF12627">
    <property type="entry name" value="PolyA_pol_RNAbd"/>
    <property type="match status" value="1"/>
</dbReference>
<keyword evidence="6 12" id="KW-0547">Nucleotide-binding</keyword>
<comment type="subunit">
    <text evidence="12">Monomer. Can also form homodimers and oligomers.</text>
</comment>
<evidence type="ECO:0000256" key="1">
    <source>
        <dbReference type="ARBA" id="ARBA00022596"/>
    </source>
</evidence>
<comment type="cofactor">
    <cofactor evidence="12">
        <name>Ni(2+)</name>
        <dbReference type="ChEBI" id="CHEBI:49786"/>
    </cofactor>
    <text evidence="12">Nickel for phosphatase activity.</text>
</comment>
<feature type="binding site" evidence="12">
    <location>
        <position position="21"/>
    </location>
    <ligand>
        <name>Mg(2+)</name>
        <dbReference type="ChEBI" id="CHEBI:18420"/>
    </ligand>
</feature>
<dbReference type="Pfam" id="PF01966">
    <property type="entry name" value="HD"/>
    <property type="match status" value="1"/>
</dbReference>
<evidence type="ECO:0000256" key="9">
    <source>
        <dbReference type="ARBA" id="ARBA00022840"/>
    </source>
</evidence>
<dbReference type="InterPro" id="IPR002646">
    <property type="entry name" value="PolA_pol_head_dom"/>
</dbReference>
<dbReference type="GO" id="GO:0004810">
    <property type="term" value="F:CCA tRNA nucleotidyltransferase activity"/>
    <property type="evidence" value="ECO:0007669"/>
    <property type="project" value="UniProtKB-EC"/>
</dbReference>